<dbReference type="EMBL" id="JAWJAV010000002">
    <property type="protein sequence ID" value="MDV2620741.1"/>
    <property type="molecule type" value="Genomic_DNA"/>
</dbReference>
<protein>
    <submittedName>
        <fullName evidence="1">Uncharacterized protein</fullName>
    </submittedName>
</protein>
<reference evidence="1" key="2">
    <citation type="submission" date="2023-10" db="EMBL/GenBank/DDBJ databases">
        <authorList>
            <person name="Khurajog B."/>
        </authorList>
    </citation>
    <scope>NUCLEOTIDE SEQUENCE</scope>
    <source>
        <strain evidence="1">BF9</strain>
    </source>
</reference>
<gene>
    <name evidence="1" type="ORF">R0G89_03215</name>
</gene>
<proteinExistence type="predicted"/>
<reference evidence="1" key="1">
    <citation type="journal article" date="2023" name="PeerJ">
        <title>Selection and evaluation of lactic acid bacteria from chicken feces in Thailand as potential probiotics.</title>
        <authorList>
            <person name="Khurajog B."/>
            <person name="Disastra Y."/>
            <person name="Lawwyne L.D."/>
            <person name="Sirichokchatchawan W."/>
            <person name="Niyomtham W."/>
            <person name="Yindee J."/>
            <person name="Hampson D.J."/>
            <person name="Prapasarakul N."/>
        </authorList>
    </citation>
    <scope>NUCLEOTIDE SEQUENCE</scope>
    <source>
        <strain evidence="1">BF9</strain>
    </source>
</reference>
<name>A0AAW8YG72_PEDAC</name>
<accession>A0AAW8YG72</accession>
<comment type="caution">
    <text evidence="1">The sequence shown here is derived from an EMBL/GenBank/DDBJ whole genome shotgun (WGS) entry which is preliminary data.</text>
</comment>
<dbReference type="RefSeq" id="WP_160185632.1">
    <property type="nucleotide sequence ID" value="NZ_CP096031.1"/>
</dbReference>
<evidence type="ECO:0000313" key="2">
    <source>
        <dbReference type="Proteomes" id="UP001280897"/>
    </source>
</evidence>
<dbReference type="Proteomes" id="UP001280897">
    <property type="component" value="Unassembled WGS sequence"/>
</dbReference>
<organism evidence="1 2">
    <name type="scientific">Pediococcus acidilactici</name>
    <dbReference type="NCBI Taxonomy" id="1254"/>
    <lineage>
        <taxon>Bacteria</taxon>
        <taxon>Bacillati</taxon>
        <taxon>Bacillota</taxon>
        <taxon>Bacilli</taxon>
        <taxon>Lactobacillales</taxon>
        <taxon>Lactobacillaceae</taxon>
        <taxon>Pediococcus</taxon>
        <taxon>Pediococcus acidilactici group</taxon>
    </lineage>
</organism>
<sequence length="245" mass="28747">MTTISKNNIILGEFLKGFYDPQFTWDAEETNGLTEICQPLAQSAAYYDIPVYVLANGIGQKKQANLHIEPVQVNPQRYKLTLYFIRWELALNFLVQHPEFEKVALVDATDVTVLNYPFDQVEDQFLYFGDEINYLDAGIIKRDPKTPEMRNFFEENPELQLLNPGVIVGTRETIIEFLTIFVSIFNRIQVEEMRGVPEQRLGNYEMSLVNYIAYRYFYNRIRHGREVSTLFMYNEHTSGAWFKHK</sequence>
<evidence type="ECO:0000313" key="1">
    <source>
        <dbReference type="EMBL" id="MDV2620741.1"/>
    </source>
</evidence>
<dbReference type="AlphaFoldDB" id="A0AAW8YG72"/>